<name>A0A177D4M4_ALTAL</name>
<evidence type="ECO:0000313" key="4">
    <source>
        <dbReference type="Proteomes" id="UP000077248"/>
    </source>
</evidence>
<dbReference type="KEGG" id="aalt:CC77DRAFT_1026117"/>
<dbReference type="GeneID" id="29111788"/>
<evidence type="ECO:0000256" key="2">
    <source>
        <dbReference type="SAM" id="Phobius"/>
    </source>
</evidence>
<evidence type="ECO:0000256" key="1">
    <source>
        <dbReference type="SAM" id="MobiDB-lite"/>
    </source>
</evidence>
<keyword evidence="2" id="KW-0472">Membrane</keyword>
<evidence type="ECO:0000313" key="3">
    <source>
        <dbReference type="EMBL" id="OAG14052.1"/>
    </source>
</evidence>
<dbReference type="Proteomes" id="UP000077248">
    <property type="component" value="Unassembled WGS sequence"/>
</dbReference>
<keyword evidence="2" id="KW-1133">Transmembrane helix</keyword>
<reference evidence="3 4" key="1">
    <citation type="submission" date="2016-05" db="EMBL/GenBank/DDBJ databases">
        <title>Comparative analysis of secretome profiles of manganese(II)-oxidizing ascomycete fungi.</title>
        <authorList>
            <consortium name="DOE Joint Genome Institute"/>
            <person name="Zeiner C.A."/>
            <person name="Purvine S.O."/>
            <person name="Zink E.M."/>
            <person name="Wu S."/>
            <person name="Pasa-Tolic L."/>
            <person name="Chaput D.L."/>
            <person name="Haridas S."/>
            <person name="Grigoriev I.V."/>
            <person name="Santelli C.M."/>
            <person name="Hansel C.M."/>
        </authorList>
    </citation>
    <scope>NUCLEOTIDE SEQUENCE [LARGE SCALE GENOMIC DNA]</scope>
    <source>
        <strain evidence="3 4">SRC1lrK2f</strain>
    </source>
</reference>
<sequence length="117" mass="13051">MVVKRRVAQAALLDGFDGVARRGQVKVLEPLRELRNRRVQPRNRALEIGAALLRGFVLVHVLLHLHIDLGVSEPTMQDERKENCWTWQGEGASGSELRSASPFGMPLSRGELRRCGG</sequence>
<keyword evidence="2" id="KW-0812">Transmembrane</keyword>
<feature type="region of interest" description="Disordered" evidence="1">
    <location>
        <begin position="91"/>
        <end position="117"/>
    </location>
</feature>
<keyword evidence="4" id="KW-1185">Reference proteome</keyword>
<protein>
    <submittedName>
        <fullName evidence="3">Uncharacterized protein</fullName>
    </submittedName>
</protein>
<dbReference type="AlphaFoldDB" id="A0A177D4M4"/>
<accession>A0A177D4M4</accession>
<dbReference type="VEuPathDB" id="FungiDB:CC77DRAFT_1026117"/>
<dbReference type="EMBL" id="KV441503">
    <property type="protein sequence ID" value="OAG14052.1"/>
    <property type="molecule type" value="Genomic_DNA"/>
</dbReference>
<gene>
    <name evidence="3" type="ORF">CC77DRAFT_1026117</name>
</gene>
<proteinExistence type="predicted"/>
<organism evidence="3 4">
    <name type="scientific">Alternaria alternata</name>
    <name type="common">Alternaria rot fungus</name>
    <name type="synonym">Torula alternata</name>
    <dbReference type="NCBI Taxonomy" id="5599"/>
    <lineage>
        <taxon>Eukaryota</taxon>
        <taxon>Fungi</taxon>
        <taxon>Dikarya</taxon>
        <taxon>Ascomycota</taxon>
        <taxon>Pezizomycotina</taxon>
        <taxon>Dothideomycetes</taxon>
        <taxon>Pleosporomycetidae</taxon>
        <taxon>Pleosporales</taxon>
        <taxon>Pleosporineae</taxon>
        <taxon>Pleosporaceae</taxon>
        <taxon>Alternaria</taxon>
        <taxon>Alternaria sect. Alternaria</taxon>
        <taxon>Alternaria alternata complex</taxon>
    </lineage>
</organism>
<feature type="transmembrane region" description="Helical" evidence="2">
    <location>
        <begin position="45"/>
        <end position="67"/>
    </location>
</feature>
<dbReference type="RefSeq" id="XP_018379473.1">
    <property type="nucleotide sequence ID" value="XM_018526194.1"/>
</dbReference>